<dbReference type="EMBL" id="KN716403">
    <property type="protein sequence ID" value="KJH45516.1"/>
    <property type="molecule type" value="Genomic_DNA"/>
</dbReference>
<name>A0A0D8XT08_DICVI</name>
<protein>
    <submittedName>
        <fullName evidence="1">Uncharacterized protein</fullName>
    </submittedName>
</protein>
<gene>
    <name evidence="1" type="ORF">DICVIV_08433</name>
</gene>
<evidence type="ECO:0000313" key="2">
    <source>
        <dbReference type="Proteomes" id="UP000053766"/>
    </source>
</evidence>
<evidence type="ECO:0000313" key="1">
    <source>
        <dbReference type="EMBL" id="KJH45516.1"/>
    </source>
</evidence>
<accession>A0A0D8XT08</accession>
<reference evidence="1 2" key="1">
    <citation type="submission" date="2013-11" db="EMBL/GenBank/DDBJ databases">
        <title>Draft genome of the bovine lungworm Dictyocaulus viviparus.</title>
        <authorList>
            <person name="Mitreva M."/>
        </authorList>
    </citation>
    <scope>NUCLEOTIDE SEQUENCE [LARGE SCALE GENOMIC DNA]</scope>
    <source>
        <strain evidence="1 2">HannoverDv2000</strain>
    </source>
</reference>
<reference evidence="2" key="2">
    <citation type="journal article" date="2016" name="Sci. Rep.">
        <title>Dictyocaulus viviparus genome, variome and transcriptome elucidate lungworm biology and support future intervention.</title>
        <authorList>
            <person name="McNulty S.N."/>
            <person name="Strube C."/>
            <person name="Rosa B.A."/>
            <person name="Martin J.C."/>
            <person name="Tyagi R."/>
            <person name="Choi Y.J."/>
            <person name="Wang Q."/>
            <person name="Hallsworth Pepin K."/>
            <person name="Zhang X."/>
            <person name="Ozersky P."/>
            <person name="Wilson R.K."/>
            <person name="Sternberg P.W."/>
            <person name="Gasser R.B."/>
            <person name="Mitreva M."/>
        </authorList>
    </citation>
    <scope>NUCLEOTIDE SEQUENCE [LARGE SCALE GENOMIC DNA]</scope>
    <source>
        <strain evidence="2">HannoverDv2000</strain>
    </source>
</reference>
<dbReference type="Proteomes" id="UP000053766">
    <property type="component" value="Unassembled WGS sequence"/>
</dbReference>
<organism evidence="1 2">
    <name type="scientific">Dictyocaulus viviparus</name>
    <name type="common">Bovine lungworm</name>
    <dbReference type="NCBI Taxonomy" id="29172"/>
    <lineage>
        <taxon>Eukaryota</taxon>
        <taxon>Metazoa</taxon>
        <taxon>Ecdysozoa</taxon>
        <taxon>Nematoda</taxon>
        <taxon>Chromadorea</taxon>
        <taxon>Rhabditida</taxon>
        <taxon>Rhabditina</taxon>
        <taxon>Rhabditomorpha</taxon>
        <taxon>Strongyloidea</taxon>
        <taxon>Metastrongylidae</taxon>
        <taxon>Dictyocaulus</taxon>
    </lineage>
</organism>
<sequence length="164" mass="19100">MCRQNEQSSKNFGNFTKLYLPNINKEHAEVNKRNETNAAFLEKKAAKNEKVKSLIDQALRPTKWRETSPGSWMVVASHLRRGHASLNKYGAIAYAISTTYYLRYHFFGRLAEELPVLMNTKIFLIFLKDPPTISHICRDIGDWYQTITDEQFIHCRKRDISSTD</sequence>
<keyword evidence="2" id="KW-1185">Reference proteome</keyword>
<proteinExistence type="predicted"/>
<dbReference type="AlphaFoldDB" id="A0A0D8XT08"/>